<dbReference type="RefSeq" id="WP_139447583.1">
    <property type="nucleotide sequence ID" value="NZ_SMDR01000001.1"/>
</dbReference>
<dbReference type="Pfam" id="PF19926">
    <property type="entry name" value="DUF6389"/>
    <property type="match status" value="1"/>
</dbReference>
<evidence type="ECO:0000313" key="1">
    <source>
        <dbReference type="EMBL" id="TNJ35784.1"/>
    </source>
</evidence>
<proteinExistence type="predicted"/>
<dbReference type="OrthoDB" id="1440810at2"/>
<dbReference type="EMBL" id="SMDR01000001">
    <property type="protein sequence ID" value="TNJ35784.1"/>
    <property type="molecule type" value="Genomic_DNA"/>
</dbReference>
<sequence>MDQDHYCREVAAVLDSRAEQIADRLQATLKRLPRETKEVTVGVHVDQDGEGFLTVRIHLSGPNLYVLNQSISETAELLGTVMTPDGFKPPLPVMSPGEDTFSVSDALADCAIQWLHSRWSLLRPPMISVPISIASMGGYGSIGQIRLSSFGT</sequence>
<protein>
    <submittedName>
        <fullName evidence="1">Uncharacterized protein</fullName>
    </submittedName>
</protein>
<dbReference type="InterPro" id="IPR045661">
    <property type="entry name" value="DUF6389"/>
</dbReference>
<evidence type="ECO:0000313" key="2">
    <source>
        <dbReference type="Proteomes" id="UP000305760"/>
    </source>
</evidence>
<dbReference type="Proteomes" id="UP000305760">
    <property type="component" value="Unassembled WGS sequence"/>
</dbReference>
<keyword evidence="2" id="KW-1185">Reference proteome</keyword>
<dbReference type="AlphaFoldDB" id="A0A5C4RXL8"/>
<comment type="caution">
    <text evidence="1">The sequence shown here is derived from an EMBL/GenBank/DDBJ whole genome shotgun (WGS) entry which is preliminary data.</text>
</comment>
<reference evidence="1 2" key="1">
    <citation type="submission" date="2019-03" db="EMBL/GenBank/DDBJ databases">
        <title>Arenimonas daejeonensis sp. nov., isolated from compost.</title>
        <authorList>
            <person name="Jeon C.O."/>
        </authorList>
    </citation>
    <scope>NUCLEOTIDE SEQUENCE [LARGE SCALE GENOMIC DNA]</scope>
    <source>
        <strain evidence="1 2">R29</strain>
    </source>
</reference>
<gene>
    <name evidence="1" type="ORF">E1B00_08580</name>
</gene>
<organism evidence="1 2">
    <name type="scientific">Arenimonas terrae</name>
    <dbReference type="NCBI Taxonomy" id="2546226"/>
    <lineage>
        <taxon>Bacteria</taxon>
        <taxon>Pseudomonadati</taxon>
        <taxon>Pseudomonadota</taxon>
        <taxon>Gammaproteobacteria</taxon>
        <taxon>Lysobacterales</taxon>
        <taxon>Lysobacteraceae</taxon>
        <taxon>Arenimonas</taxon>
    </lineage>
</organism>
<accession>A0A5C4RXL8</accession>
<name>A0A5C4RXL8_9GAMM</name>